<gene>
    <name evidence="2" type="ORF">AVDCRST_MAG58-3858</name>
</gene>
<name>A0A6J4RCK0_9ACTN</name>
<comment type="similarity">
    <text evidence="1">Belongs to the phD/YefM antitoxin family.</text>
</comment>
<dbReference type="Gene3D" id="3.40.1620.10">
    <property type="entry name" value="YefM-like domain"/>
    <property type="match status" value="1"/>
</dbReference>
<evidence type="ECO:0000313" key="2">
    <source>
        <dbReference type="EMBL" id="CAA9469049.1"/>
    </source>
</evidence>
<proteinExistence type="inferred from homology"/>
<sequence length="109" mass="12072">MLKLPKVLGVAEARSEMAHVLEEVEKGRTFIIKGTKGREALVINADAFRRLQDAYLELVGEAETMKILDDERAMDALRTSSGGDQARTYSISEVEGMIPEVDDVEGYEP</sequence>
<evidence type="ECO:0000256" key="1">
    <source>
        <dbReference type="ARBA" id="ARBA00009981"/>
    </source>
</evidence>
<dbReference type="EMBL" id="CADCVF010000079">
    <property type="protein sequence ID" value="CAA9469049.1"/>
    <property type="molecule type" value="Genomic_DNA"/>
</dbReference>
<dbReference type="InterPro" id="IPR036165">
    <property type="entry name" value="YefM-like_sf"/>
</dbReference>
<dbReference type="AlphaFoldDB" id="A0A6J4RCK0"/>
<protein>
    <recommendedName>
        <fullName evidence="3">Antitoxin</fullName>
    </recommendedName>
</protein>
<reference evidence="2" key="1">
    <citation type="submission" date="2020-02" db="EMBL/GenBank/DDBJ databases">
        <authorList>
            <person name="Meier V. D."/>
        </authorList>
    </citation>
    <scope>NUCLEOTIDE SEQUENCE</scope>
    <source>
        <strain evidence="2">AVDCRST_MAG58</strain>
    </source>
</reference>
<accession>A0A6J4RCK0</accession>
<evidence type="ECO:0008006" key="3">
    <source>
        <dbReference type="Google" id="ProtNLM"/>
    </source>
</evidence>
<dbReference type="SUPFAM" id="SSF143120">
    <property type="entry name" value="YefM-like"/>
    <property type="match status" value="1"/>
</dbReference>
<organism evidence="2">
    <name type="scientific">uncultured Rubrobacteraceae bacterium</name>
    <dbReference type="NCBI Taxonomy" id="349277"/>
    <lineage>
        <taxon>Bacteria</taxon>
        <taxon>Bacillati</taxon>
        <taxon>Actinomycetota</taxon>
        <taxon>Rubrobacteria</taxon>
        <taxon>Rubrobacterales</taxon>
        <taxon>Rubrobacteraceae</taxon>
        <taxon>environmental samples</taxon>
    </lineage>
</organism>